<dbReference type="EMBL" id="JACIDN010000007">
    <property type="protein sequence ID" value="MBB3904184.1"/>
    <property type="molecule type" value="Genomic_DNA"/>
</dbReference>
<accession>A0A7W6AMY3</accession>
<dbReference type="Proteomes" id="UP000517759">
    <property type="component" value="Unassembled WGS sequence"/>
</dbReference>
<dbReference type="AlphaFoldDB" id="A0A7W6AMY3"/>
<reference evidence="1 2" key="1">
    <citation type="submission" date="2020-08" db="EMBL/GenBank/DDBJ databases">
        <title>Genomic Encyclopedia of Type Strains, Phase IV (KMG-IV): sequencing the most valuable type-strain genomes for metagenomic binning, comparative biology and taxonomic classification.</title>
        <authorList>
            <person name="Goeker M."/>
        </authorList>
    </citation>
    <scope>NUCLEOTIDE SEQUENCE [LARGE SCALE GENOMIC DNA]</scope>
    <source>
        <strain evidence="1 2">DSM 24105</strain>
    </source>
</reference>
<sequence>MTGLTKSATAISGQVRGSRTLPAVIGLVTALVGYDTFTCTATDLTPVDVIATAPVP</sequence>
<dbReference type="RefSeq" id="WP_246413255.1">
    <property type="nucleotide sequence ID" value="NZ_JACIDN010000007.1"/>
</dbReference>
<name>A0A7W6AMY3_9HYPH</name>
<protein>
    <submittedName>
        <fullName evidence="1">Uncharacterized protein</fullName>
    </submittedName>
</protein>
<gene>
    <name evidence="1" type="ORF">GGR33_003703</name>
</gene>
<evidence type="ECO:0000313" key="1">
    <source>
        <dbReference type="EMBL" id="MBB3904184.1"/>
    </source>
</evidence>
<evidence type="ECO:0000313" key="2">
    <source>
        <dbReference type="Proteomes" id="UP000517759"/>
    </source>
</evidence>
<comment type="caution">
    <text evidence="1">The sequence shown here is derived from an EMBL/GenBank/DDBJ whole genome shotgun (WGS) entry which is preliminary data.</text>
</comment>
<organism evidence="1 2">
    <name type="scientific">Methylobacterium brachythecii</name>
    <dbReference type="NCBI Taxonomy" id="1176177"/>
    <lineage>
        <taxon>Bacteria</taxon>
        <taxon>Pseudomonadati</taxon>
        <taxon>Pseudomonadota</taxon>
        <taxon>Alphaproteobacteria</taxon>
        <taxon>Hyphomicrobiales</taxon>
        <taxon>Methylobacteriaceae</taxon>
        <taxon>Methylobacterium</taxon>
    </lineage>
</organism>
<proteinExistence type="predicted"/>